<evidence type="ECO:0000256" key="9">
    <source>
        <dbReference type="HAMAP-Rule" id="MF_01942"/>
    </source>
</evidence>
<evidence type="ECO:0000313" key="10">
    <source>
        <dbReference type="EMBL" id="ASV33686.1"/>
    </source>
</evidence>
<dbReference type="RefSeq" id="WP_086934981.1">
    <property type="nucleotide sequence ID" value="NZ_CADIJH010000001.1"/>
</dbReference>
<keyword evidence="7 9" id="KW-0472">Membrane</keyword>
<dbReference type="NCBIfam" id="TIGR02207">
    <property type="entry name" value="lipid_A_htrB"/>
    <property type="match status" value="1"/>
</dbReference>
<dbReference type="InterPro" id="IPR004960">
    <property type="entry name" value="LipA_acyltrans"/>
</dbReference>
<accession>A0A4P2SMC1</accession>
<dbReference type="PANTHER" id="PTHR30606">
    <property type="entry name" value="LIPID A BIOSYNTHESIS LAUROYL ACYLTRANSFERASE"/>
    <property type="match status" value="1"/>
</dbReference>
<comment type="similarity">
    <text evidence="9">Belongs to the LpxL/LpxM/LpxP family.</text>
</comment>
<keyword evidence="4 9" id="KW-0812">Transmembrane</keyword>
<dbReference type="HAMAP" id="MF_01942">
    <property type="entry name" value="Lipid_A_LpxL_LpxP"/>
    <property type="match status" value="1"/>
</dbReference>
<organism evidence="10 11">
    <name type="scientific">Candidatus Williamhamiltonella defendens</name>
    <dbReference type="NCBI Taxonomy" id="138072"/>
    <lineage>
        <taxon>Bacteria</taxon>
        <taxon>Pseudomonadati</taxon>
        <taxon>Pseudomonadota</taxon>
        <taxon>Gammaproteobacteria</taxon>
        <taxon>Enterobacterales</taxon>
        <taxon>Enterobacteriaceae</taxon>
        <taxon>aphid secondary symbionts</taxon>
        <taxon>Candidatus Williamhamiltonella</taxon>
    </lineage>
</organism>
<keyword evidence="6 9" id="KW-1133">Transmembrane helix</keyword>
<name>A0A4P2SMC1_9ENTR</name>
<keyword evidence="5 9" id="KW-0448">Lipopolysaccharide biosynthesis</keyword>
<evidence type="ECO:0000256" key="7">
    <source>
        <dbReference type="ARBA" id="ARBA00023136"/>
    </source>
</evidence>
<feature type="transmembrane region" description="Helical" evidence="9">
    <location>
        <begin position="18"/>
        <end position="38"/>
    </location>
</feature>
<keyword evidence="2 9" id="KW-0997">Cell inner membrane</keyword>
<evidence type="ECO:0000256" key="6">
    <source>
        <dbReference type="ARBA" id="ARBA00022989"/>
    </source>
</evidence>
<comment type="pathway">
    <text evidence="9">Glycolipid biosynthesis; KDO(2)-lipid A biosynthesis; KDO(2)-lipid A from CMP-3-deoxy-D-manno-octulosonate and lipid IV(A): step 3/4.</text>
</comment>
<evidence type="ECO:0000256" key="3">
    <source>
        <dbReference type="ARBA" id="ARBA00022679"/>
    </source>
</evidence>
<feature type="short sequence motif" description="HXXXXD motif" evidence="9">
    <location>
        <begin position="133"/>
        <end position="138"/>
    </location>
</feature>
<evidence type="ECO:0000256" key="5">
    <source>
        <dbReference type="ARBA" id="ARBA00022985"/>
    </source>
</evidence>
<reference evidence="10" key="1">
    <citation type="submission" date="2017-08" db="EMBL/GenBank/DDBJ databases">
        <title>Genome sequence of Candidatus Hamiltonella defensa from Acyrthosiphon pisum strain MI47.</title>
        <authorList>
            <person name="Patel V.A."/>
            <person name="Chevignon G."/>
            <person name="Russell J.A."/>
            <person name="Oliver K.M."/>
        </authorList>
    </citation>
    <scope>NUCLEOTIDE SEQUENCE</scope>
    <source>
        <strain evidence="10">MI47</strain>
    </source>
</reference>
<dbReference type="PIRSF" id="PIRSF026649">
    <property type="entry name" value="MsbB"/>
    <property type="match status" value="1"/>
</dbReference>
<keyword evidence="3 9" id="KW-0808">Transferase</keyword>
<dbReference type="GO" id="GO:0009103">
    <property type="term" value="P:lipopolysaccharide biosynthetic process"/>
    <property type="evidence" value="ECO:0007669"/>
    <property type="project" value="UniProtKB-UniRule"/>
</dbReference>
<dbReference type="GO" id="GO:0009245">
    <property type="term" value="P:lipid A biosynthetic process"/>
    <property type="evidence" value="ECO:0007669"/>
    <property type="project" value="InterPro"/>
</dbReference>
<dbReference type="AlphaFoldDB" id="A0A4P2SMC1"/>
<dbReference type="GO" id="GO:0005886">
    <property type="term" value="C:plasma membrane"/>
    <property type="evidence" value="ECO:0007669"/>
    <property type="project" value="UniProtKB-SubCell"/>
</dbReference>
<keyword evidence="1 9" id="KW-1003">Cell membrane</keyword>
<evidence type="ECO:0000256" key="4">
    <source>
        <dbReference type="ARBA" id="ARBA00022692"/>
    </source>
</evidence>
<dbReference type="CDD" id="cd07984">
    <property type="entry name" value="LPLAT_LABLAT-like"/>
    <property type="match status" value="1"/>
</dbReference>
<dbReference type="GO" id="GO:0036104">
    <property type="term" value="P:Kdo2-lipid A biosynthetic process"/>
    <property type="evidence" value="ECO:0007669"/>
    <property type="project" value="UniProtKB-UniRule"/>
</dbReference>
<dbReference type="GeneID" id="66260659"/>
<dbReference type="EMBL" id="CP022932">
    <property type="protein sequence ID" value="ASV33686.1"/>
    <property type="molecule type" value="Genomic_DNA"/>
</dbReference>
<comment type="function">
    <text evidence="9">Catalyzes the transfer of an acyl chain from an acyl-[acyl-carrier-protein] (ACP) to a Kdo(2)-lipid IV(A) to form a Kdo(2)-(acyl)-lipid IV(A).</text>
</comment>
<comment type="pathway">
    <text evidence="9">Bacterial outer membrane biogenesis; lipopolysaccharide biosynthesis.</text>
</comment>
<dbReference type="PANTHER" id="PTHR30606:SF9">
    <property type="entry name" value="LIPID A BIOSYNTHESIS LAUROYLTRANSFERASE"/>
    <property type="match status" value="1"/>
</dbReference>
<gene>
    <name evidence="9" type="primary">lpxL</name>
    <name evidence="10" type="ORF">CJJ18_06300</name>
</gene>
<dbReference type="GO" id="GO:0008913">
    <property type="term" value="F:Kdo2-lipid IVA acyltransferase activity"/>
    <property type="evidence" value="ECO:0007669"/>
    <property type="project" value="UniProtKB-EC"/>
</dbReference>
<dbReference type="EC" id="2.3.1.241" evidence="9"/>
<evidence type="ECO:0000313" key="11">
    <source>
        <dbReference type="Proteomes" id="UP000792865"/>
    </source>
</evidence>
<protein>
    <recommendedName>
        <fullName evidence="9">Lipid A biosynthesis acyltransferase</fullName>
        <ecNumber evidence="9">2.3.1.241</ecNumber>
    </recommendedName>
    <alternativeName>
        <fullName evidence="9">Kdo(2)-lipid IV(A) acyltransferase</fullName>
    </alternativeName>
</protein>
<sequence>MIKKSPHFHLSFLHPRYWLTWFGAGFLYLLVCLPYPIIYRLGRCIGRLSMYFLRRRVNITSRNLELCFPEISLFERQKMVKKNFEALGIGLLESGMAWFWPDWRVKHWSRLIGLECVEKVQKSRQGILLIGVHFLTLEFAARILGLHKQAIGVYRPHNNKVINWIQIYGRTRSNKGLIDRNHIKTMILCLKKGEILWYLPDHDYGPRSSVFVPFFAVEQAATTRGTHLLISKGSANCVPYHLVRLPDAKGYRMTISPALNNFPLQDETETAASMNKVIENIIQKAPEQYMWQHRRFKTRPKGEESLY</sequence>
<keyword evidence="8 9" id="KW-0012">Acyltransferase</keyword>
<dbReference type="NCBIfam" id="NF005340">
    <property type="entry name" value="PRK06860.1"/>
    <property type="match status" value="1"/>
</dbReference>
<dbReference type="Proteomes" id="UP000792865">
    <property type="component" value="Chromosome"/>
</dbReference>
<evidence type="ECO:0000256" key="2">
    <source>
        <dbReference type="ARBA" id="ARBA00022519"/>
    </source>
</evidence>
<comment type="subcellular location">
    <subcellularLocation>
        <location evidence="9">Cell inner membrane</location>
        <topology evidence="9">Single-pass membrane protein</topology>
    </subcellularLocation>
</comment>
<proteinExistence type="inferred from homology"/>
<evidence type="ECO:0000256" key="8">
    <source>
        <dbReference type="ARBA" id="ARBA00023315"/>
    </source>
</evidence>
<evidence type="ECO:0000256" key="1">
    <source>
        <dbReference type="ARBA" id="ARBA00022475"/>
    </source>
</evidence>
<comment type="catalytic activity">
    <reaction evidence="9">
        <text>an alpha-Kdo-(2-&gt;4)-alpha-Kdo-(2-&gt;6)-lipid IVA + a fatty acyl-[ACP] = an alpha-Kdo-(2-&gt;4)-alpha-Kdo-(2-&gt;6)-(acyl)-lipid IVA + holo-[ACP]</text>
        <dbReference type="Rhea" id="RHEA:69396"/>
        <dbReference type="Rhea" id="RHEA-COMP:9685"/>
        <dbReference type="Rhea" id="RHEA-COMP:14125"/>
        <dbReference type="ChEBI" id="CHEBI:64479"/>
        <dbReference type="ChEBI" id="CHEBI:138651"/>
        <dbReference type="ChEBI" id="CHEBI:176429"/>
        <dbReference type="ChEBI" id="CHEBI:176430"/>
        <dbReference type="EC" id="2.3.1.241"/>
    </reaction>
</comment>
<dbReference type="InterPro" id="IPR011920">
    <property type="entry name" value="Lipid_A_LpxL_LpxP"/>
</dbReference>
<dbReference type="Pfam" id="PF03279">
    <property type="entry name" value="Lip_A_acyltrans"/>
    <property type="match status" value="1"/>
</dbReference>